<dbReference type="EMBL" id="JBEYBF010000019">
    <property type="protein sequence ID" value="MEU1954963.1"/>
    <property type="molecule type" value="Genomic_DNA"/>
</dbReference>
<organism evidence="3 4">
    <name type="scientific">Nocardia rhamnosiphila</name>
    <dbReference type="NCBI Taxonomy" id="426716"/>
    <lineage>
        <taxon>Bacteria</taxon>
        <taxon>Bacillati</taxon>
        <taxon>Actinomycetota</taxon>
        <taxon>Actinomycetes</taxon>
        <taxon>Mycobacteriales</taxon>
        <taxon>Nocardiaceae</taxon>
        <taxon>Nocardia</taxon>
    </lineage>
</organism>
<feature type="region of interest" description="Disordered" evidence="1">
    <location>
        <begin position="56"/>
        <end position="77"/>
    </location>
</feature>
<evidence type="ECO:0000313" key="4">
    <source>
        <dbReference type="Proteomes" id="UP001550628"/>
    </source>
</evidence>
<keyword evidence="4" id="KW-1185">Reference proteome</keyword>
<dbReference type="InterPro" id="IPR006842">
    <property type="entry name" value="Transposase_31"/>
</dbReference>
<reference evidence="3 4" key="1">
    <citation type="submission" date="2024-06" db="EMBL/GenBank/DDBJ databases">
        <title>The Natural Products Discovery Center: Release of the First 8490 Sequenced Strains for Exploring Actinobacteria Biosynthetic Diversity.</title>
        <authorList>
            <person name="Kalkreuter E."/>
            <person name="Kautsar S.A."/>
            <person name="Yang D."/>
            <person name="Bader C.D."/>
            <person name="Teijaro C.N."/>
            <person name="Fluegel L."/>
            <person name="Davis C.M."/>
            <person name="Simpson J.R."/>
            <person name="Lauterbach L."/>
            <person name="Steele A.D."/>
            <person name="Gui C."/>
            <person name="Meng S."/>
            <person name="Li G."/>
            <person name="Viehrig K."/>
            <person name="Ye F."/>
            <person name="Su P."/>
            <person name="Kiefer A.F."/>
            <person name="Nichols A."/>
            <person name="Cepeda A.J."/>
            <person name="Yan W."/>
            <person name="Fan B."/>
            <person name="Jiang Y."/>
            <person name="Adhikari A."/>
            <person name="Zheng C.-J."/>
            <person name="Schuster L."/>
            <person name="Cowan T.M."/>
            <person name="Smanski M.J."/>
            <person name="Chevrette M.G."/>
            <person name="De Carvalho L.P.S."/>
            <person name="Shen B."/>
        </authorList>
    </citation>
    <scope>NUCLEOTIDE SEQUENCE [LARGE SCALE GENOMIC DNA]</scope>
    <source>
        <strain evidence="3 4">NPDC019708</strain>
    </source>
</reference>
<feature type="domain" description="Transposase (putative) YhgA-like" evidence="2">
    <location>
        <begin position="17"/>
        <end position="60"/>
    </location>
</feature>
<dbReference type="Pfam" id="PF04754">
    <property type="entry name" value="Transposase_31"/>
    <property type="match status" value="1"/>
</dbReference>
<dbReference type="RefSeq" id="WP_356958938.1">
    <property type="nucleotide sequence ID" value="NZ_JBEYBD010000020.1"/>
</dbReference>
<gene>
    <name evidence="3" type="ORF">ABZ510_24235</name>
</gene>
<evidence type="ECO:0000313" key="3">
    <source>
        <dbReference type="EMBL" id="MEU1954963.1"/>
    </source>
</evidence>
<sequence>MSALSGNFAAVPADPSNPHDAYFRHVLSRPADAASESRSALPENITRRIDWSQLVLQPGSASQGGIDDNRRTAPRRR</sequence>
<evidence type="ECO:0000259" key="2">
    <source>
        <dbReference type="Pfam" id="PF04754"/>
    </source>
</evidence>
<dbReference type="Proteomes" id="UP001550628">
    <property type="component" value="Unassembled WGS sequence"/>
</dbReference>
<protein>
    <submittedName>
        <fullName evidence="3">Rpn family recombination-promoting nuclease/putative transposase</fullName>
    </submittedName>
</protein>
<name>A0ABV2WVS1_9NOCA</name>
<accession>A0ABV2WVS1</accession>
<evidence type="ECO:0000256" key="1">
    <source>
        <dbReference type="SAM" id="MobiDB-lite"/>
    </source>
</evidence>
<comment type="caution">
    <text evidence="3">The sequence shown here is derived from an EMBL/GenBank/DDBJ whole genome shotgun (WGS) entry which is preliminary data.</text>
</comment>
<proteinExistence type="predicted"/>